<sequence length="203" mass="20720">MTDTVERASVGAGLVAPVLSFVGVLLATVVSPSFAWTGNALSDLGGPTGPVATDLTRLLFNGGLISGGVVALGFGYAMFLAARNLVELAGIGLFGLTSLSMALIGVFPLPQDAHFFVAVSFYVLLSLALWVYGAGNFLAGDRTRGGVTVGLGVLNTGAWAVWISTGEFSRPGLALPEVVGAAALAGWTVATALWVRRRLGHAS</sequence>
<evidence type="ECO:0000256" key="1">
    <source>
        <dbReference type="SAM" id="Phobius"/>
    </source>
</evidence>
<keyword evidence="1" id="KW-0812">Transmembrane</keyword>
<dbReference type="AlphaFoldDB" id="A0A1G7FS16"/>
<feature type="transmembrane region" description="Helical" evidence="1">
    <location>
        <begin position="145"/>
        <end position="162"/>
    </location>
</feature>
<feature type="transmembrane region" description="Helical" evidence="1">
    <location>
        <begin position="88"/>
        <end position="107"/>
    </location>
</feature>
<accession>A0A1G7FS16</accession>
<keyword evidence="1" id="KW-0472">Membrane</keyword>
<name>A0A1G7FS16_9EURY</name>
<dbReference type="Pfam" id="PF06197">
    <property type="entry name" value="DUF998"/>
    <property type="match status" value="1"/>
</dbReference>
<keyword evidence="3" id="KW-1185">Reference proteome</keyword>
<dbReference type="OrthoDB" id="103507at2157"/>
<organism evidence="2 3">
    <name type="scientific">Halorientalis regularis</name>
    <dbReference type="NCBI Taxonomy" id="660518"/>
    <lineage>
        <taxon>Archaea</taxon>
        <taxon>Methanobacteriati</taxon>
        <taxon>Methanobacteriota</taxon>
        <taxon>Stenosarchaea group</taxon>
        <taxon>Halobacteria</taxon>
        <taxon>Halobacteriales</taxon>
        <taxon>Haloarculaceae</taxon>
        <taxon>Halorientalis</taxon>
    </lineage>
</organism>
<evidence type="ECO:0000313" key="3">
    <source>
        <dbReference type="Proteomes" id="UP000199076"/>
    </source>
</evidence>
<dbReference type="RefSeq" id="WP_092687029.1">
    <property type="nucleotide sequence ID" value="NZ_FNBK01000001.1"/>
</dbReference>
<dbReference type="Proteomes" id="UP000199076">
    <property type="component" value="Unassembled WGS sequence"/>
</dbReference>
<dbReference type="PANTHER" id="PTHR42241">
    <property type="entry name" value="HYPOTHETICAL MEMBRANE PROTEIN, CONSERVED, DUF998 FAMILY"/>
    <property type="match status" value="1"/>
</dbReference>
<feature type="transmembrane region" description="Helical" evidence="1">
    <location>
        <begin position="113"/>
        <end position="133"/>
    </location>
</feature>
<dbReference type="EMBL" id="FNBK01000001">
    <property type="protein sequence ID" value="SDE78505.1"/>
    <property type="molecule type" value="Genomic_DNA"/>
</dbReference>
<proteinExistence type="predicted"/>
<gene>
    <name evidence="2" type="ORF">SAMN05216218_101315</name>
</gene>
<keyword evidence="1" id="KW-1133">Transmembrane helix</keyword>
<reference evidence="3" key="1">
    <citation type="submission" date="2016-10" db="EMBL/GenBank/DDBJ databases">
        <authorList>
            <person name="Varghese N."/>
            <person name="Submissions S."/>
        </authorList>
    </citation>
    <scope>NUCLEOTIDE SEQUENCE [LARGE SCALE GENOMIC DNA]</scope>
    <source>
        <strain evidence="3">IBRC-M 10760</strain>
    </source>
</reference>
<dbReference type="PANTHER" id="PTHR42241:SF2">
    <property type="entry name" value="HYPOTHETICAL MEMBRANE PROTEIN, CONSERVED, DUF998 FAMILY"/>
    <property type="match status" value="1"/>
</dbReference>
<dbReference type="STRING" id="660518.SAMN05216218_101315"/>
<feature type="transmembrane region" description="Helical" evidence="1">
    <location>
        <begin position="58"/>
        <end position="81"/>
    </location>
</feature>
<evidence type="ECO:0000313" key="2">
    <source>
        <dbReference type="EMBL" id="SDE78505.1"/>
    </source>
</evidence>
<feature type="transmembrane region" description="Helical" evidence="1">
    <location>
        <begin position="174"/>
        <end position="195"/>
    </location>
</feature>
<dbReference type="InterPro" id="IPR009339">
    <property type="entry name" value="DUF998"/>
</dbReference>
<protein>
    <submittedName>
        <fullName evidence="2">Hypothetical membrane protein</fullName>
    </submittedName>
</protein>
<feature type="transmembrane region" description="Helical" evidence="1">
    <location>
        <begin position="12"/>
        <end position="38"/>
    </location>
</feature>